<protein>
    <submittedName>
        <fullName evidence="1">LMO-2, Anti-LMO2 VH, T-CELL LEUKEMIA, PROTO-ONCOGENE, TRANSCRIPTION.8A</fullName>
    </submittedName>
</protein>
<accession>A0A8S5NEI3</accession>
<reference evidence="1" key="1">
    <citation type="journal article" date="2021" name="Proc. Natl. Acad. Sci. U.S.A.">
        <title>A Catalog of Tens of Thousands of Viruses from Human Metagenomes Reveals Hidden Associations with Chronic Diseases.</title>
        <authorList>
            <person name="Tisza M.J."/>
            <person name="Buck C.B."/>
        </authorList>
    </citation>
    <scope>NUCLEOTIDE SEQUENCE</scope>
    <source>
        <strain evidence="1">CthSp75</strain>
    </source>
</reference>
<organism evidence="1">
    <name type="scientific">Siphoviridae sp. cthSp75</name>
    <dbReference type="NCBI Taxonomy" id="2826424"/>
    <lineage>
        <taxon>Viruses</taxon>
        <taxon>Duplodnaviria</taxon>
        <taxon>Heunggongvirae</taxon>
        <taxon>Uroviricota</taxon>
        <taxon>Caudoviricetes</taxon>
    </lineage>
</organism>
<proteinExistence type="predicted"/>
<dbReference type="EMBL" id="BK015146">
    <property type="protein sequence ID" value="DAD92852.1"/>
    <property type="molecule type" value="Genomic_DNA"/>
</dbReference>
<evidence type="ECO:0000313" key="1">
    <source>
        <dbReference type="EMBL" id="DAD92852.1"/>
    </source>
</evidence>
<name>A0A8S5NEI3_9CAUD</name>
<sequence length="184" mass="21309">MKIFIDGHMPLAVDTCSNFTTLEISESDLYKLQDKINFYCFKLEFEKFLKQEHKNVCVTLEGASYDESWMKFWDIYVNLKDSFAPSTPQRSIFRAIYGEAKNIAGFYKECFYCGHGVFGMHPGLDASGHVFCDDCRERLLSDCCRCGCVFDVEELYHVKDYEFICPDCLHKALKNGTMVLKSLR</sequence>